<proteinExistence type="predicted"/>
<comment type="caution">
    <text evidence="2">The sequence shown here is derived from an EMBL/GenBank/DDBJ whole genome shotgun (WGS) entry which is preliminary data.</text>
</comment>
<dbReference type="Proteomes" id="UP000029462">
    <property type="component" value="Unassembled WGS sequence"/>
</dbReference>
<keyword evidence="1" id="KW-0732">Signal</keyword>
<accession>A0A090V4D1</accession>
<dbReference type="AlphaFoldDB" id="A0A090V4D1"/>
<feature type="signal peptide" evidence="1">
    <location>
        <begin position="1"/>
        <end position="24"/>
    </location>
</feature>
<dbReference type="OrthoDB" id="6489123at2"/>
<dbReference type="RefSeq" id="WP_042394104.1">
    <property type="nucleotide sequence ID" value="NZ_BBMZ01000022.1"/>
</dbReference>
<reference evidence="2 3" key="1">
    <citation type="submission" date="2014-09" db="EMBL/GenBank/DDBJ databases">
        <title>Whole genome shotgun sequence of Escherichia vulneris NBRC 102420.</title>
        <authorList>
            <person name="Yoshida Y."/>
            <person name="Hosoyama A."/>
            <person name="Tsuchikane K."/>
            <person name="Ohji S."/>
            <person name="Ichikawa N."/>
            <person name="Kimura A."/>
            <person name="Yamazoe A."/>
            <person name="Ezaki T."/>
            <person name="Fujita N."/>
        </authorList>
    </citation>
    <scope>NUCLEOTIDE SEQUENCE [LARGE SCALE GENOMIC DNA]</scope>
    <source>
        <strain evidence="2 3">NBRC 102420</strain>
    </source>
</reference>
<evidence type="ECO:0000313" key="2">
    <source>
        <dbReference type="EMBL" id="GAL59760.1"/>
    </source>
</evidence>
<dbReference type="EMBL" id="BBMZ01000022">
    <property type="protein sequence ID" value="GAL59760.1"/>
    <property type="molecule type" value="Genomic_DNA"/>
</dbReference>
<organism evidence="2 3">
    <name type="scientific">Pseudescherichia vulneris NBRC 102420</name>
    <dbReference type="NCBI Taxonomy" id="1115515"/>
    <lineage>
        <taxon>Bacteria</taxon>
        <taxon>Pseudomonadati</taxon>
        <taxon>Pseudomonadota</taxon>
        <taxon>Gammaproteobacteria</taxon>
        <taxon>Enterobacterales</taxon>
        <taxon>Enterobacteriaceae</taxon>
        <taxon>Pseudescherichia</taxon>
    </lineage>
</organism>
<dbReference type="eggNOG" id="ENOG502ZCFS">
    <property type="taxonomic scope" value="Bacteria"/>
</dbReference>
<gene>
    <name evidence="2" type="ORF">EV102420_22_00810</name>
</gene>
<name>A0A090V4D1_PSEVU</name>
<evidence type="ECO:0000313" key="3">
    <source>
        <dbReference type="Proteomes" id="UP000029462"/>
    </source>
</evidence>
<evidence type="ECO:0000256" key="1">
    <source>
        <dbReference type="SAM" id="SignalP"/>
    </source>
</evidence>
<protein>
    <submittedName>
        <fullName evidence="2">Uncharacterized protein</fullName>
    </submittedName>
</protein>
<feature type="chain" id="PRO_5001865169" evidence="1">
    <location>
        <begin position="25"/>
        <end position="170"/>
    </location>
</feature>
<sequence length="170" mass="19511">MPSRLNYPNFSAAALLAVTTFAQAEDTFSFNTGSFVYHLLGNHGQYTEKFDNEFYSIEKRLPDHPDYSLLVGTMRNSYGDRCLSLGVRKDWAEKDNIIFKGIYGYTGEFFFDEFSKCGDEGIYHSFKNITGIGFAPYIYHAVQYNFTQHFGVESGIIFPSVFVVSLNWRF</sequence>
<keyword evidence="3" id="KW-1185">Reference proteome</keyword>